<dbReference type="RefSeq" id="WP_191768692.1">
    <property type="nucleotide sequence ID" value="NZ_JACSQS010000001.1"/>
</dbReference>
<accession>A0A8X8FPU4</accession>
<dbReference type="PANTHER" id="PTHR43244:SF1">
    <property type="entry name" value="5,10-METHYLENETETRAHYDROMETHANOPTERIN REDUCTASE"/>
    <property type="match status" value="1"/>
</dbReference>
<dbReference type="Gene3D" id="3.20.20.30">
    <property type="entry name" value="Luciferase-like domain"/>
    <property type="match status" value="1"/>
</dbReference>
<dbReference type="InterPro" id="IPR050564">
    <property type="entry name" value="F420-G6PD/mer"/>
</dbReference>
<dbReference type="Proteomes" id="UP000636938">
    <property type="component" value="Unassembled WGS sequence"/>
</dbReference>
<evidence type="ECO:0000313" key="4">
    <source>
        <dbReference type="Proteomes" id="UP000636938"/>
    </source>
</evidence>
<dbReference type="SUPFAM" id="SSF51679">
    <property type="entry name" value="Bacterial luciferase-like"/>
    <property type="match status" value="1"/>
</dbReference>
<dbReference type="InterPro" id="IPR023907">
    <property type="entry name" value="Non-F420_Flavin_OxRdtase"/>
</dbReference>
<reference evidence="3 4" key="1">
    <citation type="submission" date="2020-08" db="EMBL/GenBank/DDBJ databases">
        <title>A Genomic Blueprint of the Chicken Gut Microbiome.</title>
        <authorList>
            <person name="Gilroy R."/>
            <person name="Ravi A."/>
            <person name="Getino M."/>
            <person name="Pursley I."/>
            <person name="Horton D.L."/>
            <person name="Alikhan N.-F."/>
            <person name="Baker D."/>
            <person name="Gharbi K."/>
            <person name="Hall N."/>
            <person name="Watson M."/>
            <person name="Adriaenssens E.M."/>
            <person name="Foster-Nyarko E."/>
            <person name="Jarju S."/>
            <person name="Secka A."/>
            <person name="Antonio M."/>
            <person name="Oren A."/>
            <person name="Chaudhuri R."/>
            <person name="La Ragione R.M."/>
            <person name="Hildebrand F."/>
            <person name="Pallen M.J."/>
        </authorList>
    </citation>
    <scope>NUCLEOTIDE SEQUENCE [LARGE SCALE GENOMIC DNA]</scope>
    <source>
        <strain evidence="3 4">Sa5BUN4</strain>
    </source>
</reference>
<dbReference type="InterPro" id="IPR011251">
    <property type="entry name" value="Luciferase-like_dom"/>
</dbReference>
<dbReference type="CDD" id="cd01097">
    <property type="entry name" value="Tetrahydromethanopterin_reductase"/>
    <property type="match status" value="1"/>
</dbReference>
<evidence type="ECO:0000259" key="2">
    <source>
        <dbReference type="Pfam" id="PF00296"/>
    </source>
</evidence>
<evidence type="ECO:0000256" key="1">
    <source>
        <dbReference type="ARBA" id="ARBA00023002"/>
    </source>
</evidence>
<comment type="caution">
    <text evidence="3">The sequence shown here is derived from an EMBL/GenBank/DDBJ whole genome shotgun (WGS) entry which is preliminary data.</text>
</comment>
<dbReference type="NCBIfam" id="TIGR03885">
    <property type="entry name" value="flavin_revert"/>
    <property type="match status" value="1"/>
</dbReference>
<dbReference type="AlphaFoldDB" id="A0A8X8FPU4"/>
<name>A0A8X8FPU4_9GAMM</name>
<dbReference type="InterPro" id="IPR019945">
    <property type="entry name" value="F420_G6P_DH-rel"/>
</dbReference>
<dbReference type="NCBIfam" id="TIGR03557">
    <property type="entry name" value="F420_G6P_family"/>
    <property type="match status" value="1"/>
</dbReference>
<evidence type="ECO:0000313" key="3">
    <source>
        <dbReference type="EMBL" id="MBD7953027.1"/>
    </source>
</evidence>
<protein>
    <submittedName>
        <fullName evidence="3">TIGR03885 family FMN-dependent LLM class oxidoreductase</fullName>
        <ecNumber evidence="3">1.-.-.-</ecNumber>
    </submittedName>
</protein>
<organism evidence="3 4">
    <name type="scientific">Stenotrophomonas lacuserhaii</name>
    <dbReference type="NCBI Taxonomy" id="2760084"/>
    <lineage>
        <taxon>Bacteria</taxon>
        <taxon>Pseudomonadati</taxon>
        <taxon>Pseudomonadota</taxon>
        <taxon>Gammaproteobacteria</taxon>
        <taxon>Lysobacterales</taxon>
        <taxon>Lysobacteraceae</taxon>
        <taxon>Stenotrophomonas</taxon>
    </lineage>
</organism>
<dbReference type="GO" id="GO:0016705">
    <property type="term" value="F:oxidoreductase activity, acting on paired donors, with incorporation or reduction of molecular oxygen"/>
    <property type="evidence" value="ECO:0007669"/>
    <property type="project" value="InterPro"/>
</dbReference>
<keyword evidence="1 3" id="KW-0560">Oxidoreductase</keyword>
<dbReference type="Pfam" id="PF00296">
    <property type="entry name" value="Bac_luciferase"/>
    <property type="match status" value="1"/>
</dbReference>
<dbReference type="PANTHER" id="PTHR43244">
    <property type="match status" value="1"/>
</dbReference>
<dbReference type="InterPro" id="IPR036661">
    <property type="entry name" value="Luciferase-like_sf"/>
</dbReference>
<gene>
    <name evidence="3" type="ORF">H9654_02315</name>
</gene>
<feature type="domain" description="Luciferase-like" evidence="2">
    <location>
        <begin position="7"/>
        <end position="292"/>
    </location>
</feature>
<proteinExistence type="predicted"/>
<sequence>MIGFHASHEQFAPASLLALAGRAVDSGFGAVMCSDHFHPWSRRQGQSGQAWAWAGALLGQVPVSLGMVTCPSGRYHPAVVAQAVATLEQFAPTLVWLAVGSGEALNEAITGQPWPSKAIRNARLRASAEVIRRLWAGDKVCFDGEEGVHVREARLYSRPATPIPLLGAALTPETAHWLGGWADGLITTSMPMDELRAVVRAFEAGGGAGKPLYLQVKLSYARSYDAALAGAREQWRQNVLSAEQSEQLSQPEAYEQLGQQVSDERLTERVIVSHDPGVHREALQGYLDMGFQRLYLHNVNLEQERFIDDFATQVLPALQLPPLSTSSQA</sequence>
<keyword evidence="4" id="KW-1185">Reference proteome</keyword>
<dbReference type="EC" id="1.-.-.-" evidence="3"/>
<dbReference type="EMBL" id="JACSQS010000001">
    <property type="protein sequence ID" value="MBD7953027.1"/>
    <property type="molecule type" value="Genomic_DNA"/>
</dbReference>